<dbReference type="KEGG" id="cuo:CUROG_02230"/>
<sequence>MSESTSEQSDQNRQPLTQQPNSDIVNLPHSGPRDVQEGVEPLTPEQQVRQLSDFFEDNYPDLYASMTTDEGHPYTSKGTNVPVELKEHTERMWAKIPDLMTHSSLLVLGAGLDHAMPHTAFIKTGPSAEPASIPGLPEGVRGTLLTPSRSTGAIAVSLHGGPGWFGDGMSHDQLWLPLFAALAEQSGVTVVDLTYPLPGAGAWDTTQAVVAEAVRAIAAAQETVVDSPTTVGLITFGTGFVAAQQVLSEVDFHLVLTPRIPEGFTADPNGPKTMVSVAQLDTRGTSAEDVRDWFDAHGLDYNFRAYPSEHLIAAPAVWRERVLDAAEWLASQ</sequence>
<organism evidence="2 3">
    <name type="scientific">Corynebacterium urogenitale</name>
    <dbReference type="NCBI Taxonomy" id="2487892"/>
    <lineage>
        <taxon>Bacteria</taxon>
        <taxon>Bacillati</taxon>
        <taxon>Actinomycetota</taxon>
        <taxon>Actinomycetes</taxon>
        <taxon>Mycobacteriales</taxon>
        <taxon>Corynebacteriaceae</taxon>
        <taxon>Corynebacterium</taxon>
    </lineage>
</organism>
<keyword evidence="3" id="KW-1185">Reference proteome</keyword>
<dbReference type="SUPFAM" id="SSF53474">
    <property type="entry name" value="alpha/beta-Hydrolases"/>
    <property type="match status" value="1"/>
</dbReference>
<dbReference type="EMBL" id="CP045032">
    <property type="protein sequence ID" value="QFQ01837.1"/>
    <property type="molecule type" value="Genomic_DNA"/>
</dbReference>
<evidence type="ECO:0008006" key="4">
    <source>
        <dbReference type="Google" id="ProtNLM"/>
    </source>
</evidence>
<dbReference type="OrthoDB" id="4418429at2"/>
<dbReference type="AlphaFoldDB" id="A0A5J6Z897"/>
<dbReference type="InterPro" id="IPR029058">
    <property type="entry name" value="AB_hydrolase_fold"/>
</dbReference>
<feature type="region of interest" description="Disordered" evidence="1">
    <location>
        <begin position="1"/>
        <end position="38"/>
    </location>
</feature>
<name>A0A5J6Z897_9CORY</name>
<feature type="compositionally biased region" description="Polar residues" evidence="1">
    <location>
        <begin position="1"/>
        <end position="24"/>
    </location>
</feature>
<protein>
    <recommendedName>
        <fullName evidence="4">Alpha/beta hydrolase</fullName>
    </recommendedName>
</protein>
<dbReference type="Proteomes" id="UP000326711">
    <property type="component" value="Chromosome"/>
</dbReference>
<reference evidence="3" key="1">
    <citation type="submission" date="2019-10" db="EMBL/GenBank/DDBJ databases">
        <title>Complete genome sequence of Corynebacterium urogenitalis DSM 108747, isolated from the genital tract of a cow.</title>
        <authorList>
            <person name="Ruckert C."/>
            <person name="Ballas P."/>
            <person name="Wagener K."/>
            <person name="Drillich M."/>
            <person name="Kaempfer P."/>
            <person name="Busse H.-J."/>
            <person name="Ehling-Schulz M."/>
        </authorList>
    </citation>
    <scope>NUCLEOTIDE SEQUENCE [LARGE SCALE GENOMIC DNA]</scope>
    <source>
        <strain evidence="3">LMM 1652</strain>
    </source>
</reference>
<accession>A0A5J6Z897</accession>
<evidence type="ECO:0000313" key="2">
    <source>
        <dbReference type="EMBL" id="QFQ01837.1"/>
    </source>
</evidence>
<evidence type="ECO:0000313" key="3">
    <source>
        <dbReference type="Proteomes" id="UP000326711"/>
    </source>
</evidence>
<proteinExistence type="predicted"/>
<gene>
    <name evidence="2" type="ORF">CUROG_02230</name>
</gene>
<dbReference type="Gene3D" id="3.40.50.1820">
    <property type="entry name" value="alpha/beta hydrolase"/>
    <property type="match status" value="1"/>
</dbReference>
<evidence type="ECO:0000256" key="1">
    <source>
        <dbReference type="SAM" id="MobiDB-lite"/>
    </source>
</evidence>